<dbReference type="PRINTS" id="PR00127">
    <property type="entry name" value="CLPPROTEASEP"/>
</dbReference>
<organism evidence="5 6">
    <name type="scientific">Cymbomonas tetramitiformis</name>
    <dbReference type="NCBI Taxonomy" id="36881"/>
    <lineage>
        <taxon>Eukaryota</taxon>
        <taxon>Viridiplantae</taxon>
        <taxon>Chlorophyta</taxon>
        <taxon>Pyramimonadophyceae</taxon>
        <taxon>Pyramimonadales</taxon>
        <taxon>Pyramimonadaceae</taxon>
        <taxon>Cymbomonas</taxon>
    </lineage>
</organism>
<dbReference type="Proteomes" id="UP001190700">
    <property type="component" value="Unassembled WGS sequence"/>
</dbReference>
<dbReference type="GO" id="GO:0006515">
    <property type="term" value="P:protein quality control for misfolded or incompletely synthesized proteins"/>
    <property type="evidence" value="ECO:0007669"/>
    <property type="project" value="TreeGrafter"/>
</dbReference>
<dbReference type="NCBIfam" id="NF009204">
    <property type="entry name" value="PRK12552.1"/>
    <property type="match status" value="1"/>
</dbReference>
<comment type="caution">
    <text evidence="5">The sequence shown here is derived from an EMBL/GenBank/DDBJ whole genome shotgun (WGS) entry which is preliminary data.</text>
</comment>
<evidence type="ECO:0000256" key="1">
    <source>
        <dbReference type="ARBA" id="ARBA00007039"/>
    </source>
</evidence>
<dbReference type="AlphaFoldDB" id="A0AAE0F9C4"/>
<feature type="compositionally biased region" description="Polar residues" evidence="4">
    <location>
        <begin position="1"/>
        <end position="17"/>
    </location>
</feature>
<keyword evidence="5" id="KW-0645">Protease</keyword>
<accession>A0AAE0F9C4</accession>
<dbReference type="FunFam" id="3.90.226.10:FF:000020">
    <property type="entry name" value="ATP-dependent Clp protease proteolytic subunit"/>
    <property type="match status" value="1"/>
</dbReference>
<dbReference type="PANTHER" id="PTHR10381:SF47">
    <property type="entry name" value="ATP-DEPENDENT CLP PROTEASE PROTEOLYTIC SUBUNIT-RELATED PROTEIN 4, CHLOROPLASTIC"/>
    <property type="match status" value="1"/>
</dbReference>
<evidence type="ECO:0000256" key="3">
    <source>
        <dbReference type="RuleBase" id="RU003567"/>
    </source>
</evidence>
<dbReference type="GO" id="GO:0009536">
    <property type="term" value="C:plastid"/>
    <property type="evidence" value="ECO:0007669"/>
    <property type="project" value="UniProtKB-ARBA"/>
</dbReference>
<dbReference type="InterPro" id="IPR029045">
    <property type="entry name" value="ClpP/crotonase-like_dom_sf"/>
</dbReference>
<dbReference type="EMBL" id="LGRX02022544">
    <property type="protein sequence ID" value="KAK3255488.1"/>
    <property type="molecule type" value="Genomic_DNA"/>
</dbReference>
<proteinExistence type="inferred from homology"/>
<dbReference type="Gene3D" id="3.90.226.10">
    <property type="entry name" value="2-enoyl-CoA Hydratase, Chain A, domain 1"/>
    <property type="match status" value="1"/>
</dbReference>
<evidence type="ECO:0000256" key="2">
    <source>
        <dbReference type="ARBA" id="ARBA00062827"/>
    </source>
</evidence>
<feature type="region of interest" description="Disordered" evidence="4">
    <location>
        <begin position="1"/>
        <end position="22"/>
    </location>
</feature>
<dbReference type="PANTHER" id="PTHR10381">
    <property type="entry name" value="ATP-DEPENDENT CLP PROTEASE PROTEOLYTIC SUBUNIT"/>
    <property type="match status" value="1"/>
</dbReference>
<evidence type="ECO:0000313" key="6">
    <source>
        <dbReference type="Proteomes" id="UP001190700"/>
    </source>
</evidence>
<dbReference type="CDD" id="cd07017">
    <property type="entry name" value="S14_ClpP_2"/>
    <property type="match status" value="1"/>
</dbReference>
<dbReference type="InterPro" id="IPR001907">
    <property type="entry name" value="ClpP"/>
</dbReference>
<evidence type="ECO:0000313" key="5">
    <source>
        <dbReference type="EMBL" id="KAK3255488.1"/>
    </source>
</evidence>
<dbReference type="Pfam" id="PF00574">
    <property type="entry name" value="CLP_protease"/>
    <property type="match status" value="1"/>
</dbReference>
<dbReference type="GO" id="GO:0004252">
    <property type="term" value="F:serine-type endopeptidase activity"/>
    <property type="evidence" value="ECO:0007669"/>
    <property type="project" value="InterPro"/>
</dbReference>
<evidence type="ECO:0000256" key="4">
    <source>
        <dbReference type="SAM" id="MobiDB-lite"/>
    </source>
</evidence>
<keyword evidence="6" id="KW-1185">Reference proteome</keyword>
<dbReference type="GO" id="GO:0004176">
    <property type="term" value="F:ATP-dependent peptidase activity"/>
    <property type="evidence" value="ECO:0007669"/>
    <property type="project" value="InterPro"/>
</dbReference>
<dbReference type="SUPFAM" id="SSF52096">
    <property type="entry name" value="ClpP/crotonase"/>
    <property type="match status" value="1"/>
</dbReference>
<comment type="subunit">
    <text evidence="2">Component of the chloroplastic Clp protease core complex which consist of at least 16 proteins: CLPP4 (3 copies), CLPP5 (3 copies), CLPR4 (2 copies), ClpP1 (1 copy), CLPP6 (1 copy), CLPR2 (1 copy), CLPT1 (1 copy), CLPT2 (1 copy) and 3 copies of CLPP3 and/or CLPR1 and/or CLPR3. The core complex is organized in two heptameric rings, one containing CLPP3,4,5,6 in a 1:2:3:1 ratio and the other CLPP1 and CLPR1,2,3,4 in a 3:1:1:1:1 ratio.</text>
</comment>
<gene>
    <name evidence="5" type="ORF">CYMTET_35328</name>
</gene>
<dbReference type="GO" id="GO:0051117">
    <property type="term" value="F:ATPase binding"/>
    <property type="evidence" value="ECO:0007669"/>
    <property type="project" value="TreeGrafter"/>
</dbReference>
<protein>
    <recommendedName>
        <fullName evidence="3">ATP-dependent Clp protease proteolytic subunit</fullName>
    </recommendedName>
</protein>
<name>A0AAE0F9C4_9CHLO</name>
<dbReference type="InterPro" id="IPR023562">
    <property type="entry name" value="ClpP/TepA"/>
</dbReference>
<comment type="similarity">
    <text evidence="1 3">Belongs to the peptidase S14 family.</text>
</comment>
<sequence length="231" mass="25791">MSGGQNISLSQSPSATHRQARNHKRLDVQAVIPSLQGDATSQPPPDLPSFLFKERIVYLGMSLVPAVTELILAELLYLQYEDADKKVVMYINSTGTTKEGQKLGYDTEAFAIYDTMRYIKPPVHTLCLGNAWGEAAMLLASGEKGYRAALPSSTIMIKQPINMFRGQASDLEIQRMEVRNTKKLTMEILSRNTGHEVEKIEKDINRPLYLSPQEAVDYKLIDNVLGEDQGM</sequence>
<reference evidence="5 6" key="1">
    <citation type="journal article" date="2015" name="Genome Biol. Evol.">
        <title>Comparative Genomics of a Bacterivorous Green Alga Reveals Evolutionary Causalities and Consequences of Phago-Mixotrophic Mode of Nutrition.</title>
        <authorList>
            <person name="Burns J.A."/>
            <person name="Paasch A."/>
            <person name="Narechania A."/>
            <person name="Kim E."/>
        </authorList>
    </citation>
    <scope>NUCLEOTIDE SEQUENCE [LARGE SCALE GENOMIC DNA]</scope>
    <source>
        <strain evidence="5 6">PLY_AMNH</strain>
    </source>
</reference>
<dbReference type="GO" id="GO:0009368">
    <property type="term" value="C:endopeptidase Clp complex"/>
    <property type="evidence" value="ECO:0007669"/>
    <property type="project" value="TreeGrafter"/>
</dbReference>
<keyword evidence="5" id="KW-0378">Hydrolase</keyword>